<reference evidence="3" key="2">
    <citation type="submission" date="2023-01" db="EMBL/GenBank/DDBJ databases">
        <authorList>
            <person name="Sun Q."/>
            <person name="Evtushenko L."/>
        </authorList>
    </citation>
    <scope>NUCLEOTIDE SEQUENCE</scope>
    <source>
        <strain evidence="3">VKM Ac-1940</strain>
    </source>
</reference>
<evidence type="ECO:0000256" key="1">
    <source>
        <dbReference type="SAM" id="MobiDB-lite"/>
    </source>
</evidence>
<protein>
    <recommendedName>
        <fullName evidence="2">KAP NTPase domain-containing protein</fullName>
    </recommendedName>
</protein>
<dbReference type="PANTHER" id="PTHR22674">
    <property type="entry name" value="NTPASE, KAP FAMILY P-LOOP DOMAIN-CONTAINING 1"/>
    <property type="match status" value="1"/>
</dbReference>
<keyword evidence="4" id="KW-1185">Reference proteome</keyword>
<dbReference type="Gene3D" id="3.40.50.300">
    <property type="entry name" value="P-loop containing nucleotide triphosphate hydrolases"/>
    <property type="match status" value="1"/>
</dbReference>
<organism evidence="3 4">
    <name type="scientific">Microbacterium dextranolyticum</name>
    <dbReference type="NCBI Taxonomy" id="36806"/>
    <lineage>
        <taxon>Bacteria</taxon>
        <taxon>Bacillati</taxon>
        <taxon>Actinomycetota</taxon>
        <taxon>Actinomycetes</taxon>
        <taxon>Micrococcales</taxon>
        <taxon>Microbacteriaceae</taxon>
        <taxon>Microbacterium</taxon>
    </lineage>
</organism>
<reference evidence="3" key="1">
    <citation type="journal article" date="2014" name="Int. J. Syst. Evol. Microbiol.">
        <title>Complete genome sequence of Corynebacterium casei LMG S-19264T (=DSM 44701T), isolated from a smear-ripened cheese.</title>
        <authorList>
            <consortium name="US DOE Joint Genome Institute (JGI-PGF)"/>
            <person name="Walter F."/>
            <person name="Albersmeier A."/>
            <person name="Kalinowski J."/>
            <person name="Ruckert C."/>
        </authorList>
    </citation>
    <scope>NUCLEOTIDE SEQUENCE</scope>
    <source>
        <strain evidence="3">VKM Ac-1940</strain>
    </source>
</reference>
<dbReference type="InterPro" id="IPR027417">
    <property type="entry name" value="P-loop_NTPase"/>
</dbReference>
<dbReference type="InterPro" id="IPR011646">
    <property type="entry name" value="KAP_P-loop"/>
</dbReference>
<dbReference type="RefSeq" id="WP_204964279.1">
    <property type="nucleotide sequence ID" value="NZ_BAAAUR010000015.1"/>
</dbReference>
<dbReference type="Pfam" id="PF07693">
    <property type="entry name" value="KAP_NTPase"/>
    <property type="match status" value="1"/>
</dbReference>
<evidence type="ECO:0000313" key="4">
    <source>
        <dbReference type="Proteomes" id="UP001142291"/>
    </source>
</evidence>
<dbReference type="InterPro" id="IPR052754">
    <property type="entry name" value="NTPase_KAP_P-loop"/>
</dbReference>
<gene>
    <name evidence="3" type="ORF">GCM10017591_25150</name>
</gene>
<evidence type="ECO:0000259" key="2">
    <source>
        <dbReference type="Pfam" id="PF07693"/>
    </source>
</evidence>
<feature type="domain" description="KAP NTPase" evidence="2">
    <location>
        <begin position="24"/>
        <end position="348"/>
    </location>
</feature>
<evidence type="ECO:0000313" key="3">
    <source>
        <dbReference type="EMBL" id="GLJ96452.1"/>
    </source>
</evidence>
<dbReference type="Proteomes" id="UP001142291">
    <property type="component" value="Unassembled WGS sequence"/>
</dbReference>
<comment type="caution">
    <text evidence="3">The sequence shown here is derived from an EMBL/GenBank/DDBJ whole genome shotgun (WGS) entry which is preliminary data.</text>
</comment>
<name>A0A9W6M705_9MICO</name>
<sequence length="624" mass="68460">MTSVPHTGQGLSDRPAPEDHLGLEPYIQGLSEFIRNCTTPLTLAIQGDWGSGKTNTMLLIEQALEPTARLSAVRSDAQRAELVSHLAASEHAPLFTISFNTWQYSQFNLDGQLAVMMLQALVAELEKTVPGPGARERWARVLTESATYAKTLTNALANVASNMTMGVSVGQIFSADPSAGDAGAGSVVDLLATLRDSLASLVSAAVTHPSGAGDPGRIVIFIDDLDRLEPRRAVELMETLKIFLDLEHCVFVLAIDFDVVAQGVSDKYGSDGIDARKARSFFDKIIQVPFHMPVANYRIDELLAASCDKAGIELTHTQRDHFRDLIRSSVGNNPRSIKRLMNTLMLLRGILGTQTSVDRLFAVLCLQLAFPPVFTDLSSDAFGEALGAVFSDVGGIDALASVLADLGMDDAAAADLMQRWGLGTIADQRSMKQFSASVRDVFLTEDREFDSASFLRTLSQSAITGTRSESSDDRAGSRGWGHKFYLPEERSTQWQERFAAESRLRATYDLAEDLIERLSAIELPGGRAVAVGMQAGNNRHWTVECEGRRIGLLEVHQKFFHVYFGPRAWMHWHGEPVTDDDNGLNEFCRKSIANQRTVDEVAASWEELLTRRLDLAATFGDDHR</sequence>
<dbReference type="AlphaFoldDB" id="A0A9W6M705"/>
<dbReference type="PANTHER" id="PTHR22674:SF6">
    <property type="entry name" value="NTPASE KAP FAMILY P-LOOP DOMAIN-CONTAINING PROTEIN 1"/>
    <property type="match status" value="1"/>
</dbReference>
<feature type="region of interest" description="Disordered" evidence="1">
    <location>
        <begin position="1"/>
        <end position="20"/>
    </location>
</feature>
<accession>A0A9W6M705</accession>
<dbReference type="EMBL" id="BSER01000011">
    <property type="protein sequence ID" value="GLJ96452.1"/>
    <property type="molecule type" value="Genomic_DNA"/>
</dbReference>
<dbReference type="SUPFAM" id="SSF52540">
    <property type="entry name" value="P-loop containing nucleoside triphosphate hydrolases"/>
    <property type="match status" value="1"/>
</dbReference>
<proteinExistence type="predicted"/>
<feature type="compositionally biased region" description="Polar residues" evidence="1">
    <location>
        <begin position="1"/>
        <end position="10"/>
    </location>
</feature>